<sequence>MRILAIELKNLNSLAGQWRVDLTDAAYTADGLFAITGPTGAGKSTLLDAICLALYGQTPRLGKLSKSSNDILSRHSAECFAEVTFETANGRWRCRWSQHRSRKKASGELQNPKHELVRADSGEIIDATLRGVAEHVERLTGMDFERFTRAMLLAQGGFAAFLQAGADDRSPLLEQITGTSIYSDISILVHERHRSAHQQLQSLQAALQGIAVLSAEELRTKQQALDESTEHAQMLQAQLQLTDEALRWHAQVRKLQTELQQHDQQAQALQARQVAFAPTLARLQAALRAQELAPAHEHLLALRRNLQSDTKALENLQQSAPQRQLACTQAQEQEQSALAQLQTAQNLWNKAQVPLRQAREMDWHIANQQQSLQEQANTVAAIQKQLDALLLQQHQDKAKQNQRYEQHRMLVQTQAHHANDAALVEQLSALQEQLHQFTEAQAAHAQQTQVLQNLERTAQTAQQTHATDVQNEAHQHHLVQAAQLHLTHVQAQRGKLLQGQNQHHLHQRAIDLRAAQHTLHKGLELGQQWLRLHQQWQTQQEQLQVLTQQRDHDTEHLRQLEKDISPKQRELQLLQRQHELELRIQSLQKHRHSLQDGSPCPLCGALDHPYAAQVPQSDSVSTQQAMAAVQSALHILQQQHDALRLNVAKAQTGWDLAHTALQRCLQQLDEVQQAYALQWNDCCRCIPEEVQAAATADNTSEQDRVKQQQNWLQSTLATNQSECKLLDQTISQVQLFDAQVHDAQQSLEAARATWQQVQHQTQASQHEQTQAMSALAAQSQNTEQSAQALTTLRHRLDMQLQPFALADWGTQNTAQILTQRRDQWVMRQNTLRSLETELTAQTQALAQQTSQVQALEIEYQAAQTQYALAKNNLAQQKQQRQQLLDGQPADTVETKLQAALAQAQKSLEFANQQRQAAEQILAQVQARIADLQTRIHALEADLHTAQTQFATRLSAQGFANEDQFCDTLLPLQERTALADQAKALELAWAALVAQQRATEAQLANLQMQPPSNAQEEALLAQKTHDLGVLQQAQETMAAIKHRLSNHAQLQQEQAQQLEAIAAQQRECQRWDHLHALIGSADGKKYRNFAQGLTFEIMVRHANAQLRTLSERYLLVRDTQQPLALNVIDTFQNAEVRNTKTLSGGESFLVSLALALGLSRMASQNVRIDSLFLDEGFGTLDEDALDTALETLASLQQEGKLIGVISHVHALKERIATQIQIIPLHGGKSALQGPGCSLISAS</sequence>
<gene>
    <name evidence="3" type="ORF">E9531_14175</name>
</gene>
<dbReference type="InterPro" id="IPR027417">
    <property type="entry name" value="P-loop_NTPase"/>
</dbReference>
<accession>A0A4S8EUE0</accession>
<dbReference type="Proteomes" id="UP000308917">
    <property type="component" value="Unassembled WGS sequence"/>
</dbReference>
<dbReference type="Gene3D" id="3.40.50.300">
    <property type="entry name" value="P-loop containing nucleotide triphosphate hydrolases"/>
    <property type="match status" value="2"/>
</dbReference>
<feature type="coiled-coil region" evidence="1">
    <location>
        <begin position="831"/>
        <end position="948"/>
    </location>
</feature>
<reference evidence="3 4" key="1">
    <citation type="journal article" date="2015" name="Antonie Van Leeuwenhoek">
        <title>Lampropedia puyangensis sp. nov., isolated from symptomatic bark of Populus ? euramericana canker and emended description of Lampropedia hyalina (Ehrenberg 1832) Lee et al. 2004.</title>
        <authorList>
            <person name="Li Y."/>
            <person name="Wang T."/>
            <person name="Piao C.G."/>
            <person name="Wang L.F."/>
            <person name="Tian G.Z."/>
            <person name="Zhu T.H."/>
            <person name="Guo M.W."/>
        </authorList>
    </citation>
    <scope>NUCLEOTIDE SEQUENCE [LARGE SCALE GENOMIC DNA]</scope>
    <source>
        <strain evidence="3 4">2-bin</strain>
    </source>
</reference>
<dbReference type="SUPFAM" id="SSF52540">
    <property type="entry name" value="P-loop containing nucleoside triphosphate hydrolases"/>
    <property type="match status" value="1"/>
</dbReference>
<keyword evidence="4" id="KW-1185">Reference proteome</keyword>
<evidence type="ECO:0000256" key="1">
    <source>
        <dbReference type="SAM" id="Coils"/>
    </source>
</evidence>
<feature type="domain" description="Rad50/SbcC-type AAA" evidence="2">
    <location>
        <begin position="6"/>
        <end position="265"/>
    </location>
</feature>
<feature type="coiled-coil region" evidence="1">
    <location>
        <begin position="543"/>
        <end position="577"/>
    </location>
</feature>
<comment type="caution">
    <text evidence="3">The sequence shown here is derived from an EMBL/GenBank/DDBJ whole genome shotgun (WGS) entry which is preliminary data.</text>
</comment>
<feature type="coiled-coil region" evidence="1">
    <location>
        <begin position="218"/>
        <end position="272"/>
    </location>
</feature>
<keyword evidence="1" id="KW-0175">Coiled coil</keyword>
<feature type="coiled-coil region" evidence="1">
    <location>
        <begin position="299"/>
        <end position="392"/>
    </location>
</feature>
<dbReference type="GO" id="GO:0016887">
    <property type="term" value="F:ATP hydrolysis activity"/>
    <property type="evidence" value="ECO:0007669"/>
    <property type="project" value="InterPro"/>
</dbReference>
<evidence type="ECO:0000313" key="3">
    <source>
        <dbReference type="EMBL" id="THT98469.1"/>
    </source>
</evidence>
<dbReference type="GO" id="GO:0006302">
    <property type="term" value="P:double-strand break repair"/>
    <property type="evidence" value="ECO:0007669"/>
    <property type="project" value="InterPro"/>
</dbReference>
<dbReference type="OrthoDB" id="9795626at2"/>
<evidence type="ECO:0000313" key="4">
    <source>
        <dbReference type="Proteomes" id="UP000308917"/>
    </source>
</evidence>
<organism evidence="3 4">
    <name type="scientific">Lampropedia puyangensis</name>
    <dbReference type="NCBI Taxonomy" id="1330072"/>
    <lineage>
        <taxon>Bacteria</taxon>
        <taxon>Pseudomonadati</taxon>
        <taxon>Pseudomonadota</taxon>
        <taxon>Betaproteobacteria</taxon>
        <taxon>Burkholderiales</taxon>
        <taxon>Comamonadaceae</taxon>
        <taxon>Lampropedia</taxon>
    </lineage>
</organism>
<dbReference type="AlphaFoldDB" id="A0A4S8EUE0"/>
<dbReference type="RefSeq" id="WP_136574430.1">
    <property type="nucleotide sequence ID" value="NZ_STFG01000020.1"/>
</dbReference>
<dbReference type="InterPro" id="IPR038729">
    <property type="entry name" value="Rad50/SbcC_AAA"/>
</dbReference>
<protein>
    <recommendedName>
        <fullName evidence="2">Rad50/SbcC-type AAA domain-containing protein</fullName>
    </recommendedName>
</protein>
<feature type="coiled-coil region" evidence="1">
    <location>
        <begin position="1029"/>
        <end position="1066"/>
    </location>
</feature>
<evidence type="ECO:0000259" key="2">
    <source>
        <dbReference type="Pfam" id="PF13476"/>
    </source>
</evidence>
<dbReference type="PANTHER" id="PTHR32114:SF2">
    <property type="entry name" value="ABC TRANSPORTER ABCH.3"/>
    <property type="match status" value="1"/>
</dbReference>
<dbReference type="Pfam" id="PF13558">
    <property type="entry name" value="SbcC_Walker_B"/>
    <property type="match status" value="1"/>
</dbReference>
<proteinExistence type="predicted"/>
<name>A0A4S8EUE0_9BURK</name>
<dbReference type="PANTHER" id="PTHR32114">
    <property type="entry name" value="ABC TRANSPORTER ABCH.3"/>
    <property type="match status" value="1"/>
</dbReference>
<dbReference type="EMBL" id="STFG01000020">
    <property type="protein sequence ID" value="THT98469.1"/>
    <property type="molecule type" value="Genomic_DNA"/>
</dbReference>
<dbReference type="Pfam" id="PF13476">
    <property type="entry name" value="AAA_23"/>
    <property type="match status" value="1"/>
</dbReference>